<dbReference type="NCBIfam" id="TIGR02232">
    <property type="entry name" value="myxo_disulf_rpt"/>
    <property type="match status" value="1"/>
</dbReference>
<dbReference type="EMBL" id="HBKN01021382">
    <property type="protein sequence ID" value="CAE2302571.1"/>
    <property type="molecule type" value="Transcribed_RNA"/>
</dbReference>
<evidence type="ECO:0000256" key="3">
    <source>
        <dbReference type="ARBA" id="ARBA00023157"/>
    </source>
</evidence>
<dbReference type="InterPro" id="IPR011936">
    <property type="entry name" value="Myxo_disulph_rpt"/>
</dbReference>
<reference evidence="5" key="1">
    <citation type="submission" date="2021-01" db="EMBL/GenBank/DDBJ databases">
        <authorList>
            <person name="Corre E."/>
            <person name="Pelletier E."/>
            <person name="Niang G."/>
            <person name="Scheremetjew M."/>
            <person name="Finn R."/>
            <person name="Kale V."/>
            <person name="Holt S."/>
            <person name="Cochrane G."/>
            <person name="Meng A."/>
            <person name="Brown T."/>
            <person name="Cohen L."/>
        </authorList>
    </citation>
    <scope>NUCLEOTIDE SEQUENCE</scope>
    <source>
        <strain evidence="5">CCMP 2712</strain>
    </source>
</reference>
<evidence type="ECO:0000256" key="4">
    <source>
        <dbReference type="SAM" id="SignalP"/>
    </source>
</evidence>
<keyword evidence="3" id="KW-1015">Disulfide bond</keyword>
<evidence type="ECO:0000256" key="2">
    <source>
        <dbReference type="ARBA" id="ARBA00022737"/>
    </source>
</evidence>
<name>A0A7S4KQR4_GUITH</name>
<sequence length="394" mass="42515">MWGNKITNKDFLLLCLVSTHLLFSYAAICGDGVVQGTEQCDDGNTISHDGCSSTCMIEGIAVQTWYTNSSCAGGIVKALVLNNREWRTPTSPTDWRQPGLCSSGIECKCPDGYPSCADGSLPDRCICQQVTCALIVKTFTMDCLPYPANSSSNAAFFHMTLCHSSFPNFSFTDQRSVSGSFLISKGWRLTSSSSYTGSVKADISAWELTRARAIASSLPDVWHVWAARTCLPSQNNLMPEGPASSAFFEYHDTIRQRARMQCTDMTCTNCDLNVYVAQYACNHSLTCQVLSPGSCKVCTGGVADTKLEGFAIWPGPPAPLPYKCAPCSQAPSNYFYKDTECRAGQGCGACGLDLPTWPVVFWPGMACGACGQQDAPATACGNPREGGKPYTWIN</sequence>
<organism evidence="5">
    <name type="scientific">Guillardia theta</name>
    <name type="common">Cryptophyte</name>
    <name type="synonym">Cryptomonas phi</name>
    <dbReference type="NCBI Taxonomy" id="55529"/>
    <lineage>
        <taxon>Eukaryota</taxon>
        <taxon>Cryptophyceae</taxon>
        <taxon>Pyrenomonadales</taxon>
        <taxon>Geminigeraceae</taxon>
        <taxon>Guillardia</taxon>
    </lineage>
</organism>
<feature type="chain" id="PRO_5031526916" evidence="4">
    <location>
        <begin position="27"/>
        <end position="394"/>
    </location>
</feature>
<protein>
    <submittedName>
        <fullName evidence="5">Uncharacterized protein</fullName>
    </submittedName>
</protein>
<gene>
    <name evidence="5" type="ORF">GTHE00462_LOCUS16797</name>
</gene>
<proteinExistence type="predicted"/>
<feature type="signal peptide" evidence="4">
    <location>
        <begin position="1"/>
        <end position="26"/>
    </location>
</feature>
<evidence type="ECO:0000256" key="1">
    <source>
        <dbReference type="ARBA" id="ARBA00022729"/>
    </source>
</evidence>
<dbReference type="Pfam" id="PF13948">
    <property type="entry name" value="DUF4215"/>
    <property type="match status" value="1"/>
</dbReference>
<keyword evidence="2" id="KW-0677">Repeat</keyword>
<evidence type="ECO:0000313" key="5">
    <source>
        <dbReference type="EMBL" id="CAE2302571.1"/>
    </source>
</evidence>
<keyword evidence="1 4" id="KW-0732">Signal</keyword>
<dbReference type="AlphaFoldDB" id="A0A7S4KQR4"/>
<accession>A0A7S4KQR4</accession>